<name>A0A6C1B0Z0_9RHOO</name>
<sequence>MDETDDWVTVARSLTPTEAHLWGECLRAAGLEVMVADANLVQTHSLIGVAVGGVRVMVPASQADEAQAVLEAFHRGDFSLPEDEPPQ</sequence>
<organism evidence="2 3">
    <name type="scientific">Nitrogeniibacter mangrovi</name>
    <dbReference type="NCBI Taxonomy" id="2016596"/>
    <lineage>
        <taxon>Bacteria</taxon>
        <taxon>Pseudomonadati</taxon>
        <taxon>Pseudomonadota</taxon>
        <taxon>Betaproteobacteria</taxon>
        <taxon>Rhodocyclales</taxon>
        <taxon>Zoogloeaceae</taxon>
        <taxon>Nitrogeniibacter</taxon>
    </lineage>
</organism>
<evidence type="ECO:0000313" key="2">
    <source>
        <dbReference type="EMBL" id="QID17237.1"/>
    </source>
</evidence>
<gene>
    <name evidence="2" type="ORF">G3580_06010</name>
</gene>
<evidence type="ECO:0000259" key="1">
    <source>
        <dbReference type="Pfam" id="PF09413"/>
    </source>
</evidence>
<dbReference type="Pfam" id="PF09413">
    <property type="entry name" value="DUF2007"/>
    <property type="match status" value="1"/>
</dbReference>
<feature type="domain" description="DUF2007" evidence="1">
    <location>
        <begin position="7"/>
        <end position="73"/>
    </location>
</feature>
<protein>
    <submittedName>
        <fullName evidence="2">DUF2007 domain-containing protein</fullName>
    </submittedName>
</protein>
<dbReference type="Proteomes" id="UP000501991">
    <property type="component" value="Chromosome"/>
</dbReference>
<proteinExistence type="predicted"/>
<keyword evidence="3" id="KW-1185">Reference proteome</keyword>
<dbReference type="EMBL" id="CP048836">
    <property type="protein sequence ID" value="QID17237.1"/>
    <property type="molecule type" value="Genomic_DNA"/>
</dbReference>
<dbReference type="RefSeq" id="WP_173764402.1">
    <property type="nucleotide sequence ID" value="NZ_CP048836.1"/>
</dbReference>
<dbReference type="SUPFAM" id="SSF54913">
    <property type="entry name" value="GlnB-like"/>
    <property type="match status" value="1"/>
</dbReference>
<accession>A0A6C1B0Z0</accession>
<dbReference type="Gene3D" id="3.30.70.790">
    <property type="entry name" value="UreE, C-terminal domain"/>
    <property type="match status" value="1"/>
</dbReference>
<dbReference type="KEGG" id="azq:G3580_06010"/>
<evidence type="ECO:0000313" key="3">
    <source>
        <dbReference type="Proteomes" id="UP000501991"/>
    </source>
</evidence>
<reference evidence="2 3" key="1">
    <citation type="submission" date="2020-02" db="EMBL/GenBank/DDBJ databases">
        <title>Nitrogenibacter mangrovi gen. nov., sp. nov. isolated from mangrove sediment, a denitrifying betaproteobacterium.</title>
        <authorList>
            <person name="Liao H."/>
            <person name="Tian Y."/>
        </authorList>
    </citation>
    <scope>NUCLEOTIDE SEQUENCE [LARGE SCALE GENOMIC DNA]</scope>
    <source>
        <strain evidence="2 3">M9-3-2</strain>
    </source>
</reference>
<dbReference type="InterPro" id="IPR018551">
    <property type="entry name" value="DUF2007"/>
</dbReference>
<dbReference type="InterPro" id="IPR011322">
    <property type="entry name" value="N-reg_PII-like_a/b"/>
</dbReference>
<dbReference type="AlphaFoldDB" id="A0A6C1B0Z0"/>